<evidence type="ECO:0000313" key="1">
    <source>
        <dbReference type="EMBL" id="SMC54053.1"/>
    </source>
</evidence>
<reference evidence="1 2" key="1">
    <citation type="submission" date="2017-04" db="EMBL/GenBank/DDBJ databases">
        <authorList>
            <person name="Afonso C.L."/>
            <person name="Miller P.J."/>
            <person name="Scott M.A."/>
            <person name="Spackman E."/>
            <person name="Goraichik I."/>
            <person name="Dimitrov K.M."/>
            <person name="Suarez D.L."/>
            <person name="Swayne D.E."/>
        </authorList>
    </citation>
    <scope>NUCLEOTIDE SEQUENCE [LARGE SCALE GENOMIC DNA]</scope>
    <source>
        <strain evidence="1 2">DSM 43828</strain>
    </source>
</reference>
<dbReference type="Proteomes" id="UP000192674">
    <property type="component" value="Unassembled WGS sequence"/>
</dbReference>
<organism evidence="1 2">
    <name type="scientific">Kibdelosporangium aridum</name>
    <dbReference type="NCBI Taxonomy" id="2030"/>
    <lineage>
        <taxon>Bacteria</taxon>
        <taxon>Bacillati</taxon>
        <taxon>Actinomycetota</taxon>
        <taxon>Actinomycetes</taxon>
        <taxon>Pseudonocardiales</taxon>
        <taxon>Pseudonocardiaceae</taxon>
        <taxon>Kibdelosporangium</taxon>
    </lineage>
</organism>
<dbReference type="OrthoDB" id="3690349at2"/>
<protein>
    <submittedName>
        <fullName evidence="1">Uncharacterized protein</fullName>
    </submittedName>
</protein>
<dbReference type="EMBL" id="FWXV01000001">
    <property type="protein sequence ID" value="SMC54053.1"/>
    <property type="molecule type" value="Genomic_DNA"/>
</dbReference>
<evidence type="ECO:0000313" key="2">
    <source>
        <dbReference type="Proteomes" id="UP000192674"/>
    </source>
</evidence>
<dbReference type="AlphaFoldDB" id="A0A1Y5WWZ8"/>
<name>A0A1Y5WWZ8_KIBAR</name>
<proteinExistence type="predicted"/>
<keyword evidence="2" id="KW-1185">Reference proteome</keyword>
<accession>A0A1Y5WWZ8</accession>
<gene>
    <name evidence="1" type="ORF">SAMN05661093_00468</name>
</gene>
<dbReference type="RefSeq" id="WP_084424356.1">
    <property type="nucleotide sequence ID" value="NZ_FWXV01000001.1"/>
</dbReference>
<sequence>MNAAEVTEERLRQLIARGFKFVHPRDESGDITAIVGVRPHDNVIDVVQLRTEDDAIALRMAGDTKDVLAPEAHSWRSEGPAPRVLDELLSLPDVPAEEEEGQGTTGCWIHTSKNRAKWVPAS</sequence>